<protein>
    <recommendedName>
        <fullName evidence="3">CBS domain-containing protein</fullName>
    </recommendedName>
</protein>
<dbReference type="EMBL" id="HBGN01031244">
    <property type="protein sequence ID" value="CAD9347876.1"/>
    <property type="molecule type" value="Transcribed_RNA"/>
</dbReference>
<dbReference type="EMBL" id="HBGN01031245">
    <property type="protein sequence ID" value="CAD9347878.1"/>
    <property type="molecule type" value="Transcribed_RNA"/>
</dbReference>
<dbReference type="InterPro" id="IPR051257">
    <property type="entry name" value="Diverse_CBS-Domain"/>
</dbReference>
<reference evidence="5" key="1">
    <citation type="submission" date="2021-01" db="EMBL/GenBank/DDBJ databases">
        <authorList>
            <person name="Corre E."/>
            <person name="Pelletier E."/>
            <person name="Niang G."/>
            <person name="Scheremetjew M."/>
            <person name="Finn R."/>
            <person name="Kale V."/>
            <person name="Holt S."/>
            <person name="Cochrane G."/>
            <person name="Meng A."/>
            <person name="Brown T."/>
            <person name="Cohen L."/>
        </authorList>
    </citation>
    <scope>NUCLEOTIDE SEQUENCE</scope>
    <source>
        <strain evidence="5">Pop2</strain>
    </source>
</reference>
<proteinExistence type="predicted"/>
<dbReference type="PANTHER" id="PTHR43080:SF2">
    <property type="entry name" value="CBS DOMAIN-CONTAINING PROTEIN"/>
    <property type="match status" value="1"/>
</dbReference>
<organism evidence="5">
    <name type="scientific">Ditylum brightwellii</name>
    <dbReference type="NCBI Taxonomy" id="49249"/>
    <lineage>
        <taxon>Eukaryota</taxon>
        <taxon>Sar</taxon>
        <taxon>Stramenopiles</taxon>
        <taxon>Ochrophyta</taxon>
        <taxon>Bacillariophyta</taxon>
        <taxon>Mediophyceae</taxon>
        <taxon>Lithodesmiophycidae</taxon>
        <taxon>Lithodesmiales</taxon>
        <taxon>Lithodesmiaceae</taxon>
        <taxon>Ditylum</taxon>
    </lineage>
</organism>
<name>A0A6U3TIN1_9STRA</name>
<dbReference type="PROSITE" id="PS51371">
    <property type="entry name" value="CBS"/>
    <property type="match status" value="2"/>
</dbReference>
<gene>
    <name evidence="4" type="ORF">DBRI1063_LOCUS20116</name>
    <name evidence="5" type="ORF">DBRI1063_LOCUS20117</name>
</gene>
<dbReference type="CDD" id="cd04623">
    <property type="entry name" value="CBS_pair_bac_euk"/>
    <property type="match status" value="1"/>
</dbReference>
<dbReference type="Gene3D" id="3.10.580.10">
    <property type="entry name" value="CBS-domain"/>
    <property type="match status" value="1"/>
</dbReference>
<evidence type="ECO:0000256" key="2">
    <source>
        <dbReference type="PROSITE-ProRule" id="PRU00703"/>
    </source>
</evidence>
<dbReference type="PANTHER" id="PTHR43080">
    <property type="entry name" value="CBS DOMAIN-CONTAINING PROTEIN CBSX3, MITOCHONDRIAL"/>
    <property type="match status" value="1"/>
</dbReference>
<feature type="domain" description="CBS" evidence="3">
    <location>
        <begin position="49"/>
        <end position="106"/>
    </location>
</feature>
<evidence type="ECO:0000259" key="3">
    <source>
        <dbReference type="PROSITE" id="PS51371"/>
    </source>
</evidence>
<sequence length="193" mass="21311">MLRATSSLLLKRATPLVFNKTAPIVAARRTFASIEENKKAFDAWQKSCYAEIDYTIPESATVFEAVQRFAAYKIGCLVTTDADGNLSGIVTERDYVTKIAPNKLKSKETLITDIYTPADKLVTATPHDSIGECMNKILSKDVRHLPLLGDDGKSIVGMISVKDLVKVELEEKQKMIDTLKNFALGKGGHFIED</sequence>
<dbReference type="InterPro" id="IPR044725">
    <property type="entry name" value="CBSX3_CBS_dom"/>
</dbReference>
<evidence type="ECO:0000313" key="4">
    <source>
        <dbReference type="EMBL" id="CAD9347876.1"/>
    </source>
</evidence>
<dbReference type="InterPro" id="IPR046342">
    <property type="entry name" value="CBS_dom_sf"/>
</dbReference>
<evidence type="ECO:0000313" key="5">
    <source>
        <dbReference type="EMBL" id="CAD9347878.1"/>
    </source>
</evidence>
<feature type="domain" description="CBS" evidence="3">
    <location>
        <begin position="115"/>
        <end position="175"/>
    </location>
</feature>
<dbReference type="SMART" id="SM00116">
    <property type="entry name" value="CBS"/>
    <property type="match status" value="2"/>
</dbReference>
<dbReference type="Pfam" id="PF00571">
    <property type="entry name" value="CBS"/>
    <property type="match status" value="2"/>
</dbReference>
<keyword evidence="1 2" id="KW-0129">CBS domain</keyword>
<dbReference type="InterPro" id="IPR000644">
    <property type="entry name" value="CBS_dom"/>
</dbReference>
<dbReference type="SUPFAM" id="SSF54631">
    <property type="entry name" value="CBS-domain pair"/>
    <property type="match status" value="1"/>
</dbReference>
<accession>A0A6U3TIN1</accession>
<evidence type="ECO:0000256" key="1">
    <source>
        <dbReference type="ARBA" id="ARBA00023122"/>
    </source>
</evidence>
<dbReference type="AlphaFoldDB" id="A0A6U3TIN1"/>